<dbReference type="InterPro" id="IPR000257">
    <property type="entry name" value="Uroporphyrinogen_deCOase"/>
</dbReference>
<dbReference type="Gene3D" id="3.20.20.210">
    <property type="match status" value="1"/>
</dbReference>
<dbReference type="AlphaFoldDB" id="A0AAJ1MM64"/>
<dbReference type="GO" id="GO:0006779">
    <property type="term" value="P:porphyrin-containing compound biosynthetic process"/>
    <property type="evidence" value="ECO:0007669"/>
    <property type="project" value="InterPro"/>
</dbReference>
<dbReference type="Pfam" id="PF01208">
    <property type="entry name" value="URO-D"/>
    <property type="match status" value="1"/>
</dbReference>
<dbReference type="InterPro" id="IPR052024">
    <property type="entry name" value="Methanogen_methyltrans"/>
</dbReference>
<protein>
    <submittedName>
        <fullName evidence="2">Uroporphyrinogen decarboxylase family protein</fullName>
    </submittedName>
</protein>
<feature type="domain" description="Uroporphyrinogen decarboxylase (URO-D)" evidence="1">
    <location>
        <begin position="163"/>
        <end position="355"/>
    </location>
</feature>
<dbReference type="PANTHER" id="PTHR47099">
    <property type="entry name" value="METHYLCOBAMIDE:COM METHYLTRANSFERASE MTBA"/>
    <property type="match status" value="1"/>
</dbReference>
<dbReference type="SUPFAM" id="SSF51726">
    <property type="entry name" value="UROD/MetE-like"/>
    <property type="match status" value="1"/>
</dbReference>
<evidence type="ECO:0000313" key="3">
    <source>
        <dbReference type="Proteomes" id="UP001221217"/>
    </source>
</evidence>
<gene>
    <name evidence="2" type="ORF">PQJ61_18005</name>
</gene>
<dbReference type="InterPro" id="IPR038071">
    <property type="entry name" value="UROD/MetE-like_sf"/>
</dbReference>
<evidence type="ECO:0000259" key="1">
    <source>
        <dbReference type="Pfam" id="PF01208"/>
    </source>
</evidence>
<evidence type="ECO:0000313" key="2">
    <source>
        <dbReference type="EMBL" id="MDC7228661.1"/>
    </source>
</evidence>
<dbReference type="GO" id="GO:0004853">
    <property type="term" value="F:uroporphyrinogen decarboxylase activity"/>
    <property type="evidence" value="ECO:0007669"/>
    <property type="project" value="InterPro"/>
</dbReference>
<comment type="caution">
    <text evidence="2">The sequence shown here is derived from an EMBL/GenBank/DDBJ whole genome shotgun (WGS) entry which is preliminary data.</text>
</comment>
<dbReference type="EMBL" id="JAQQAL010000053">
    <property type="protein sequence ID" value="MDC7228661.1"/>
    <property type="molecule type" value="Genomic_DNA"/>
</dbReference>
<dbReference type="Proteomes" id="UP001221217">
    <property type="component" value="Unassembled WGS sequence"/>
</dbReference>
<reference evidence="2 3" key="1">
    <citation type="submission" date="2022-12" db="EMBL/GenBank/DDBJ databases">
        <title>Metagenome assembled genome from gulf of manar.</title>
        <authorList>
            <person name="Kohli P."/>
            <person name="Pk S."/>
            <person name="Venkata Ramana C."/>
            <person name="Sasikala C."/>
        </authorList>
    </citation>
    <scope>NUCLEOTIDE SEQUENCE [LARGE SCALE GENOMIC DNA]</scope>
    <source>
        <strain evidence="2">JB008</strain>
    </source>
</reference>
<proteinExistence type="predicted"/>
<sequence length="359" mass="41095">MNKREAFLKVLRKEESEGEKRFFPPDIELTPFKVEEFEKMNTGQTIEEYFGMFHRSVETRMEKTYKGDGKQLFAKQEMPEEYVVDAFGTAESKGSEACMHMVHFHPALSGTCTIKDIENHPLPNIAMGEKERLTARVNELHAENIAVRAWLEQTIWERSWLIRGMEDLMMDMMLEDPKADCLLDRITEHSCRTAAFLASAGVDLIALGDDIGMQSTPMMDPKLWMRYLQPRLAQVISAAKSINPEVIISYHSCGHATPFIDGLIDAGVEVLNPLQPESMNVDEVYNKYHEKLAFWGSIGTQTTMPFESADEVRRTIMNRVKLSEKHRGFLISPTHIIEPEVPWDNLHAYIDTLRELNGL</sequence>
<dbReference type="PANTHER" id="PTHR47099:SF1">
    <property type="entry name" value="METHYLCOBAMIDE:COM METHYLTRANSFERASE MTBA"/>
    <property type="match status" value="1"/>
</dbReference>
<organism evidence="2 3">
    <name type="scientific">Candidatus Thalassospirochaeta sargassi</name>
    <dbReference type="NCBI Taxonomy" id="3119039"/>
    <lineage>
        <taxon>Bacteria</taxon>
        <taxon>Pseudomonadati</taxon>
        <taxon>Spirochaetota</taxon>
        <taxon>Spirochaetia</taxon>
        <taxon>Spirochaetales</taxon>
        <taxon>Spirochaetaceae</taxon>
        <taxon>Candidatus Thalassospirochaeta</taxon>
    </lineage>
</organism>
<name>A0AAJ1MM64_9SPIO</name>
<accession>A0AAJ1MM64</accession>